<name>A0A0M2UXG9_9BACT</name>
<dbReference type="PANTHER" id="PTHR40088:SF1">
    <property type="entry name" value="PECTATE LYASE PEL9"/>
    <property type="match status" value="1"/>
</dbReference>
<dbReference type="InterPro" id="IPR052052">
    <property type="entry name" value="Polysaccharide_Lyase_9"/>
</dbReference>
<dbReference type="GO" id="GO:0046872">
    <property type="term" value="F:metal ion binding"/>
    <property type="evidence" value="ECO:0007669"/>
    <property type="project" value="UniProtKB-KW"/>
</dbReference>
<evidence type="ECO:0000313" key="9">
    <source>
        <dbReference type="EMBL" id="KKO20778.1"/>
    </source>
</evidence>
<organism evidence="9 10">
    <name type="scientific">Candidatus Brocadia fulgida</name>
    <dbReference type="NCBI Taxonomy" id="380242"/>
    <lineage>
        <taxon>Bacteria</taxon>
        <taxon>Pseudomonadati</taxon>
        <taxon>Planctomycetota</taxon>
        <taxon>Candidatus Brocadiia</taxon>
        <taxon>Candidatus Brocadiales</taxon>
        <taxon>Candidatus Brocadiaceae</taxon>
        <taxon>Candidatus Brocadia</taxon>
    </lineage>
</organism>
<gene>
    <name evidence="9" type="ORF">BROFUL_00495</name>
</gene>
<evidence type="ECO:0000256" key="7">
    <source>
        <dbReference type="ARBA" id="ARBA00023239"/>
    </source>
</evidence>
<keyword evidence="5" id="KW-0732">Signal</keyword>
<dbReference type="GO" id="GO:0005576">
    <property type="term" value="C:extracellular region"/>
    <property type="evidence" value="ECO:0007669"/>
    <property type="project" value="UniProtKB-SubCell"/>
</dbReference>
<dbReference type="EMBL" id="LAQJ01000068">
    <property type="protein sequence ID" value="KKO20778.1"/>
    <property type="molecule type" value="Genomic_DNA"/>
</dbReference>
<comment type="similarity">
    <text evidence="8">Belongs to the polysaccharide lyase 9 family.</text>
</comment>
<keyword evidence="3" id="KW-0964">Secreted</keyword>
<keyword evidence="4" id="KW-0479">Metal-binding</keyword>
<protein>
    <recommendedName>
        <fullName evidence="11">DUF1565 domain-containing protein</fullName>
    </recommendedName>
</protein>
<dbReference type="SUPFAM" id="SSF51126">
    <property type="entry name" value="Pectin lyase-like"/>
    <property type="match status" value="1"/>
</dbReference>
<reference evidence="9 10" key="1">
    <citation type="journal article" date="2013" name="BMC Microbiol.">
        <title>Identification of the type II cytochrome c maturation pathway in anammox bacteria by comparative genomics.</title>
        <authorList>
            <person name="Ferousi C."/>
            <person name="Speth D.R."/>
            <person name="Reimann J."/>
            <person name="Op den Camp H.J."/>
            <person name="Allen J.W."/>
            <person name="Keltjens J.T."/>
            <person name="Jetten M.S."/>
        </authorList>
    </citation>
    <scope>NUCLEOTIDE SEQUENCE [LARGE SCALE GENOMIC DNA]</scope>
    <source>
        <strain evidence="9">RU1</strain>
    </source>
</reference>
<sequence length="367" mass="41089">MLLSRISKIFKKPYFSLSTIFISWAVLASTLLLSISEKCFGATYYVATNGNDQNSGSLSSPWRTIETSIAKLRPGDTLYLRGGTYYESQIAINVSGTPSNRILIQNYSNEVPTIDGGYMEFREILNSDWELYDSTRGIYRSVRTYSNAVSVDGYFGSQNGNYRLVPYARYSNLSSSNENYTRSGSIYIGPGIFWNSTNERIYIRLKPSSQAISMGYNIPSNMDPRSVVMYIFSSHEVVTFGEGCSYVDMVGINLRYQNNALEFRNGSHHISITNSSITCGKTAIYTHNNVHDLVFDGISVNDNIPPWIAYSDVKIGNCPGGSFQGGPLNFQNLANNIEVRNCLFRKTWDGIVAGNAFNLHIHHNTFE</sequence>
<dbReference type="InterPro" id="IPR011050">
    <property type="entry name" value="Pectin_lyase_fold/virulence"/>
</dbReference>
<evidence type="ECO:0000256" key="8">
    <source>
        <dbReference type="ARBA" id="ARBA00038263"/>
    </source>
</evidence>
<dbReference type="Proteomes" id="UP000034954">
    <property type="component" value="Unassembled WGS sequence"/>
</dbReference>
<comment type="subcellular location">
    <subcellularLocation>
        <location evidence="2">Secreted</location>
    </subcellularLocation>
</comment>
<keyword evidence="6" id="KW-0106">Calcium</keyword>
<evidence type="ECO:0000256" key="5">
    <source>
        <dbReference type="ARBA" id="ARBA00022729"/>
    </source>
</evidence>
<dbReference type="InterPro" id="IPR012334">
    <property type="entry name" value="Pectin_lyas_fold"/>
</dbReference>
<evidence type="ECO:0008006" key="11">
    <source>
        <dbReference type="Google" id="ProtNLM"/>
    </source>
</evidence>
<evidence type="ECO:0000256" key="3">
    <source>
        <dbReference type="ARBA" id="ARBA00022525"/>
    </source>
</evidence>
<dbReference type="GO" id="GO:0016837">
    <property type="term" value="F:carbon-oxygen lyase activity, acting on polysaccharides"/>
    <property type="evidence" value="ECO:0007669"/>
    <property type="project" value="TreeGrafter"/>
</dbReference>
<evidence type="ECO:0000256" key="2">
    <source>
        <dbReference type="ARBA" id="ARBA00004613"/>
    </source>
</evidence>
<evidence type="ECO:0000256" key="6">
    <source>
        <dbReference type="ARBA" id="ARBA00022837"/>
    </source>
</evidence>
<comment type="caution">
    <text evidence="9">The sequence shown here is derived from an EMBL/GenBank/DDBJ whole genome shotgun (WGS) entry which is preliminary data.</text>
</comment>
<evidence type="ECO:0000256" key="1">
    <source>
        <dbReference type="ARBA" id="ARBA00001913"/>
    </source>
</evidence>
<evidence type="ECO:0000313" key="10">
    <source>
        <dbReference type="Proteomes" id="UP000034954"/>
    </source>
</evidence>
<proteinExistence type="inferred from homology"/>
<dbReference type="PANTHER" id="PTHR40088">
    <property type="entry name" value="PECTATE LYASE (EUROFUNG)"/>
    <property type="match status" value="1"/>
</dbReference>
<comment type="cofactor">
    <cofactor evidence="1">
        <name>Ca(2+)</name>
        <dbReference type="ChEBI" id="CHEBI:29108"/>
    </cofactor>
</comment>
<dbReference type="Gene3D" id="2.160.20.10">
    <property type="entry name" value="Single-stranded right-handed beta-helix, Pectin lyase-like"/>
    <property type="match status" value="1"/>
</dbReference>
<accession>A0A0M2UXG9</accession>
<feature type="non-terminal residue" evidence="9">
    <location>
        <position position="367"/>
    </location>
</feature>
<evidence type="ECO:0000256" key="4">
    <source>
        <dbReference type="ARBA" id="ARBA00022723"/>
    </source>
</evidence>
<dbReference type="AlphaFoldDB" id="A0A0M2UXG9"/>
<keyword evidence="7" id="KW-0456">Lyase</keyword>
<keyword evidence="10" id="KW-1185">Reference proteome</keyword>